<proteinExistence type="inferred from homology"/>
<reference evidence="9" key="2">
    <citation type="submission" date="2021-01" db="EMBL/GenBank/DDBJ databases">
        <authorList>
            <person name="Hahn C.R."/>
            <person name="Youssef N.H."/>
            <person name="Elshahed M."/>
        </authorList>
    </citation>
    <scope>NUCLEOTIDE SEQUENCE</scope>
    <source>
        <strain evidence="9">Zod_Metabat.24</strain>
    </source>
</reference>
<protein>
    <recommendedName>
        <fullName evidence="6">Thioredoxin reductase</fullName>
        <ecNumber evidence="6">1.8.1.9</ecNumber>
    </recommendedName>
</protein>
<dbReference type="PROSITE" id="PS00573">
    <property type="entry name" value="PYRIDINE_REDOX_2"/>
    <property type="match status" value="1"/>
</dbReference>
<comment type="catalytic activity">
    <reaction evidence="6">
        <text>[thioredoxin]-dithiol + NADP(+) = [thioredoxin]-disulfide + NADPH + H(+)</text>
        <dbReference type="Rhea" id="RHEA:20345"/>
        <dbReference type="Rhea" id="RHEA-COMP:10698"/>
        <dbReference type="Rhea" id="RHEA-COMP:10700"/>
        <dbReference type="ChEBI" id="CHEBI:15378"/>
        <dbReference type="ChEBI" id="CHEBI:29950"/>
        <dbReference type="ChEBI" id="CHEBI:50058"/>
        <dbReference type="ChEBI" id="CHEBI:57783"/>
        <dbReference type="ChEBI" id="CHEBI:58349"/>
        <dbReference type="EC" id="1.8.1.9"/>
    </reaction>
</comment>
<evidence type="ECO:0000256" key="4">
    <source>
        <dbReference type="ARBA" id="ARBA00023157"/>
    </source>
</evidence>
<keyword evidence="3 6" id="KW-0560">Oxidoreductase</keyword>
<dbReference type="InterPro" id="IPR050097">
    <property type="entry name" value="Ferredoxin-NADP_redctase_2"/>
</dbReference>
<reference evidence="9" key="1">
    <citation type="journal article" date="2021" name="Environ. Microbiol.">
        <title>Genomic characterization of three novel Desulfobacterota classes expand the metabolic and phylogenetic diversity of the phylum.</title>
        <authorList>
            <person name="Murphy C.L."/>
            <person name="Biggerstaff J."/>
            <person name="Eichhorn A."/>
            <person name="Ewing E."/>
            <person name="Shahan R."/>
            <person name="Soriano D."/>
            <person name="Stewart S."/>
            <person name="VanMol K."/>
            <person name="Walker R."/>
            <person name="Walters P."/>
            <person name="Elshahed M.S."/>
            <person name="Youssef N.H."/>
        </authorList>
    </citation>
    <scope>NUCLEOTIDE SEQUENCE</scope>
    <source>
        <strain evidence="9">Zod_Metabat.24</strain>
    </source>
</reference>
<comment type="similarity">
    <text evidence="6">Belongs to the class-II pyridine nucleotide-disulfide oxidoreductase family.</text>
</comment>
<keyword evidence="1 6" id="KW-0285">Flavoprotein</keyword>
<dbReference type="GO" id="GO:0004791">
    <property type="term" value="F:thioredoxin-disulfide reductase (NADPH) activity"/>
    <property type="evidence" value="ECO:0007669"/>
    <property type="project" value="UniProtKB-UniRule"/>
</dbReference>
<keyword evidence="2 6" id="KW-0274">FAD</keyword>
<dbReference type="InterPro" id="IPR005982">
    <property type="entry name" value="Thioredox_Rdtase"/>
</dbReference>
<dbReference type="Pfam" id="PF07992">
    <property type="entry name" value="Pyr_redox_2"/>
    <property type="match status" value="1"/>
</dbReference>
<gene>
    <name evidence="9" type="primary">trxB</name>
    <name evidence="9" type="ORF">JW984_10405</name>
</gene>
<comment type="cofactor">
    <cofactor evidence="7">
        <name>FAD</name>
        <dbReference type="ChEBI" id="CHEBI:57692"/>
    </cofactor>
    <text evidence="7">Binds 1 FAD per subunit.</text>
</comment>
<evidence type="ECO:0000256" key="6">
    <source>
        <dbReference type="RuleBase" id="RU003880"/>
    </source>
</evidence>
<dbReference type="NCBIfam" id="TIGR01292">
    <property type="entry name" value="TRX_reduct"/>
    <property type="match status" value="1"/>
</dbReference>
<dbReference type="EMBL" id="JAFGIX010000053">
    <property type="protein sequence ID" value="MBN1573595.1"/>
    <property type="molecule type" value="Genomic_DNA"/>
</dbReference>
<dbReference type="InterPro" id="IPR008255">
    <property type="entry name" value="Pyr_nucl-diS_OxRdtase_2_AS"/>
</dbReference>
<dbReference type="Proteomes" id="UP000809273">
    <property type="component" value="Unassembled WGS sequence"/>
</dbReference>
<dbReference type="PRINTS" id="PR00469">
    <property type="entry name" value="PNDRDTASEII"/>
</dbReference>
<dbReference type="GO" id="GO:0005737">
    <property type="term" value="C:cytoplasm"/>
    <property type="evidence" value="ECO:0007669"/>
    <property type="project" value="InterPro"/>
</dbReference>
<feature type="domain" description="FAD/NAD(P)-binding" evidence="8">
    <location>
        <begin position="4"/>
        <end position="294"/>
    </location>
</feature>
<evidence type="ECO:0000259" key="8">
    <source>
        <dbReference type="Pfam" id="PF07992"/>
    </source>
</evidence>
<keyword evidence="7" id="KW-0521">NADP</keyword>
<dbReference type="PRINTS" id="PR00368">
    <property type="entry name" value="FADPNR"/>
</dbReference>
<evidence type="ECO:0000313" key="9">
    <source>
        <dbReference type="EMBL" id="MBN1573595.1"/>
    </source>
</evidence>
<comment type="caution">
    <text evidence="9">The sequence shown here is derived from an EMBL/GenBank/DDBJ whole genome shotgun (WGS) entry which is preliminary data.</text>
</comment>
<evidence type="ECO:0000313" key="10">
    <source>
        <dbReference type="Proteomes" id="UP000809273"/>
    </source>
</evidence>
<dbReference type="PANTHER" id="PTHR48105">
    <property type="entry name" value="THIOREDOXIN REDUCTASE 1-RELATED-RELATED"/>
    <property type="match status" value="1"/>
</dbReference>
<comment type="subunit">
    <text evidence="6">Homodimer.</text>
</comment>
<evidence type="ECO:0000256" key="7">
    <source>
        <dbReference type="RuleBase" id="RU003881"/>
    </source>
</evidence>
<dbReference type="AlphaFoldDB" id="A0A9D8KEH0"/>
<evidence type="ECO:0000256" key="1">
    <source>
        <dbReference type="ARBA" id="ARBA00022630"/>
    </source>
</evidence>
<evidence type="ECO:0000256" key="2">
    <source>
        <dbReference type="ARBA" id="ARBA00022827"/>
    </source>
</evidence>
<dbReference type="SUPFAM" id="SSF51905">
    <property type="entry name" value="FAD/NAD(P)-binding domain"/>
    <property type="match status" value="1"/>
</dbReference>
<keyword evidence="4" id="KW-1015">Disulfide bond</keyword>
<dbReference type="InterPro" id="IPR036188">
    <property type="entry name" value="FAD/NAD-bd_sf"/>
</dbReference>
<keyword evidence="5 6" id="KW-0676">Redox-active center</keyword>
<dbReference type="Gene3D" id="3.50.50.60">
    <property type="entry name" value="FAD/NAD(P)-binding domain"/>
    <property type="match status" value="2"/>
</dbReference>
<evidence type="ECO:0000256" key="5">
    <source>
        <dbReference type="ARBA" id="ARBA00023284"/>
    </source>
</evidence>
<evidence type="ECO:0000256" key="3">
    <source>
        <dbReference type="ARBA" id="ARBA00023002"/>
    </source>
</evidence>
<dbReference type="GO" id="GO:0019430">
    <property type="term" value="P:removal of superoxide radicals"/>
    <property type="evidence" value="ECO:0007669"/>
    <property type="project" value="UniProtKB-UniRule"/>
</dbReference>
<dbReference type="EC" id="1.8.1.9" evidence="6"/>
<name>A0A9D8KEH0_9DELT</name>
<dbReference type="InterPro" id="IPR023753">
    <property type="entry name" value="FAD/NAD-binding_dom"/>
</dbReference>
<accession>A0A9D8KEH0</accession>
<organism evidence="9 10">
    <name type="scientific">Candidatus Zymogenus saltonus</name>
    <dbReference type="NCBI Taxonomy" id="2844893"/>
    <lineage>
        <taxon>Bacteria</taxon>
        <taxon>Deltaproteobacteria</taxon>
        <taxon>Candidatus Zymogenia</taxon>
        <taxon>Candidatus Zymogeniales</taxon>
        <taxon>Candidatus Zymogenaceae</taxon>
        <taxon>Candidatus Zymogenus</taxon>
    </lineage>
</organism>
<sequence>MADYDVTVVGGGPSGLTAALYASRGGLKTILLEKMTPGGLAQTTDIIENYPGFPEGVSGPELMVLMEEQAGRFGAEFKTIVEVTEIENLNGDQFSVVTSNESFSSKSVIIASGAEPKKLGIPGEGEYTGRGVSYCAVCDGAFFKDAEVAVIGGGNSATEEALFLTKFAKKVKLIHRRDRLRADKINADRAEKNPKIEIIWDTVLEKIVGGDKGVSAIRLKNIKKGEETELAIEGVFIYVGYRPNTEFVKDLVRLDEYGFIITDGEMNTSVPGIMACGDVRSKALRQIVTAAGEGATAAFAAEKYIEKLEKREYEEFKG</sequence>